<feature type="region of interest" description="Disordered" evidence="1">
    <location>
        <begin position="89"/>
        <end position="109"/>
    </location>
</feature>
<organism evidence="2">
    <name type="scientific">Bactrocera dorsalis</name>
    <name type="common">Oriental fruit fly</name>
    <name type="synonym">Dacus dorsalis</name>
    <dbReference type="NCBI Taxonomy" id="27457"/>
    <lineage>
        <taxon>Eukaryota</taxon>
        <taxon>Metazoa</taxon>
        <taxon>Ecdysozoa</taxon>
        <taxon>Arthropoda</taxon>
        <taxon>Hexapoda</taxon>
        <taxon>Insecta</taxon>
        <taxon>Pterygota</taxon>
        <taxon>Neoptera</taxon>
        <taxon>Endopterygota</taxon>
        <taxon>Diptera</taxon>
        <taxon>Brachycera</taxon>
        <taxon>Muscomorpha</taxon>
        <taxon>Tephritoidea</taxon>
        <taxon>Tephritidae</taxon>
        <taxon>Bactrocera</taxon>
        <taxon>Bactrocera</taxon>
    </lineage>
</organism>
<dbReference type="AlphaFoldDB" id="A0A034V6L0"/>
<evidence type="ECO:0000256" key="1">
    <source>
        <dbReference type="SAM" id="MobiDB-lite"/>
    </source>
</evidence>
<dbReference type="EMBL" id="GAKP01021223">
    <property type="protein sequence ID" value="JAC37729.1"/>
    <property type="molecule type" value="Transcribed_RNA"/>
</dbReference>
<evidence type="ECO:0000313" key="2">
    <source>
        <dbReference type="EMBL" id="JAC37737.1"/>
    </source>
</evidence>
<accession>A0A034V6L0</accession>
<sequence>MRRNCSLVPSTKTATKEKLRDKLKAIRKLAGTVLLKDVVEIRLKDLIFLIYSLYNNNNGPLIETVYNYNHFFRTVMSASYTTLPRTKKSEKVIGATTKTRSKTQSQTEK</sequence>
<reference evidence="2" key="1">
    <citation type="journal article" date="2014" name="BMC Genomics">
        <title>Characterizing the developmental transcriptome of the oriental fruit fly, Bactrocera dorsalis (Diptera: Tephritidae) through comparative genomic analysis with Drosophila melanogaster utilizing modENCODE datasets.</title>
        <authorList>
            <person name="Geib S.M."/>
            <person name="Calla B."/>
            <person name="Hall B."/>
            <person name="Hou S."/>
            <person name="Manoukis N.C."/>
        </authorList>
    </citation>
    <scope>NUCLEOTIDE SEQUENCE</scope>
    <source>
        <strain evidence="2">Punador</strain>
    </source>
</reference>
<proteinExistence type="predicted"/>
<name>A0A034V6L0_BACDO</name>
<dbReference type="EMBL" id="GAKP01021215">
    <property type="protein sequence ID" value="JAC37737.1"/>
    <property type="molecule type" value="Transcribed_RNA"/>
</dbReference>
<protein>
    <submittedName>
        <fullName evidence="2">Uncharacterized protein</fullName>
    </submittedName>
</protein>
<feature type="compositionally biased region" description="Low complexity" evidence="1">
    <location>
        <begin position="96"/>
        <end position="109"/>
    </location>
</feature>
<dbReference type="EMBL" id="GAKP01021218">
    <property type="protein sequence ID" value="JAC37734.1"/>
    <property type="molecule type" value="Transcribed_RNA"/>
</dbReference>